<protein>
    <submittedName>
        <fullName evidence="1">Uncharacterized protein</fullName>
    </submittedName>
</protein>
<proteinExistence type="predicted"/>
<dbReference type="EMBL" id="NILF01000067">
    <property type="protein sequence ID" value="TWL33797.1"/>
    <property type="molecule type" value="Genomic_DNA"/>
</dbReference>
<evidence type="ECO:0000313" key="1">
    <source>
        <dbReference type="EMBL" id="TWL33797.1"/>
    </source>
</evidence>
<sequence length="42" mass="4617">MTALHLFNVKPAGKTNGFFPRFGDAPLSAFFIGIHLPHQAYS</sequence>
<comment type="caution">
    <text evidence="1">The sequence shown here is derived from an EMBL/GenBank/DDBJ whole genome shotgun (WGS) entry which is preliminary data.</text>
</comment>
<evidence type="ECO:0000313" key="2">
    <source>
        <dbReference type="Proteomes" id="UP000429980"/>
    </source>
</evidence>
<name>A0ABY3FRN9_9BACI</name>
<accession>A0ABY3FRN9</accession>
<dbReference type="Proteomes" id="UP000429980">
    <property type="component" value="Unassembled WGS sequence"/>
</dbReference>
<gene>
    <name evidence="1" type="ORF">CHCC15381_0304</name>
</gene>
<organism evidence="1 2">
    <name type="scientific">Bacillus paralicheniformis</name>
    <dbReference type="NCBI Taxonomy" id="1648923"/>
    <lineage>
        <taxon>Bacteria</taxon>
        <taxon>Bacillati</taxon>
        <taxon>Bacillota</taxon>
        <taxon>Bacilli</taxon>
        <taxon>Bacillales</taxon>
        <taxon>Bacillaceae</taxon>
        <taxon>Bacillus</taxon>
    </lineage>
</organism>
<reference evidence="1 2" key="1">
    <citation type="submission" date="2019-06" db="EMBL/GenBank/DDBJ databases">
        <title>Genome sequence analysis of &gt;100 Bacillus licheniformis strains suggests intrinsic resistance to this species.</title>
        <authorList>
            <person name="Wels M."/>
            <person name="Siezen R.J."/>
            <person name="Johansen E."/>
            <person name="Stuer-Lauridsen B."/>
            <person name="Bjerre K."/>
            <person name="Nielsen B.K.K."/>
        </authorList>
    </citation>
    <scope>NUCLEOTIDE SEQUENCE [LARGE SCALE GENOMIC DNA]</scope>
    <source>
        <strain evidence="1 2">BAC-15381</strain>
    </source>
</reference>
<keyword evidence="2" id="KW-1185">Reference proteome</keyword>